<dbReference type="Gene3D" id="1.20.1740.10">
    <property type="entry name" value="Amino acid/polyamine transporter I"/>
    <property type="match status" value="1"/>
</dbReference>
<feature type="transmembrane region" description="Helical" evidence="6">
    <location>
        <begin position="262"/>
        <end position="281"/>
    </location>
</feature>
<dbReference type="OrthoDB" id="3900342at2759"/>
<feature type="transmembrane region" description="Helical" evidence="6">
    <location>
        <begin position="54"/>
        <end position="72"/>
    </location>
</feature>
<dbReference type="PANTHER" id="PTHR42770">
    <property type="entry name" value="AMINO ACID TRANSPORTER-RELATED"/>
    <property type="match status" value="1"/>
</dbReference>
<accession>A0A023B1W0</accession>
<evidence type="ECO:0000313" key="8">
    <source>
        <dbReference type="Proteomes" id="UP000019763"/>
    </source>
</evidence>
<protein>
    <submittedName>
        <fullName evidence="7">Amino acid permease</fullName>
    </submittedName>
</protein>
<dbReference type="Proteomes" id="UP000019763">
    <property type="component" value="Unassembled WGS sequence"/>
</dbReference>
<keyword evidence="2" id="KW-1003">Cell membrane</keyword>
<dbReference type="GO" id="GO:0005886">
    <property type="term" value="C:plasma membrane"/>
    <property type="evidence" value="ECO:0007669"/>
    <property type="project" value="UniProtKB-SubCell"/>
</dbReference>
<organism evidence="7 8">
    <name type="scientific">Gregarina niphandrodes</name>
    <name type="common">Septate eugregarine</name>
    <dbReference type="NCBI Taxonomy" id="110365"/>
    <lineage>
        <taxon>Eukaryota</taxon>
        <taxon>Sar</taxon>
        <taxon>Alveolata</taxon>
        <taxon>Apicomplexa</taxon>
        <taxon>Conoidasida</taxon>
        <taxon>Gregarinasina</taxon>
        <taxon>Eugregarinorida</taxon>
        <taxon>Gregarinidae</taxon>
        <taxon>Gregarina</taxon>
    </lineage>
</organism>
<evidence type="ECO:0000256" key="4">
    <source>
        <dbReference type="ARBA" id="ARBA00022989"/>
    </source>
</evidence>
<dbReference type="PANTHER" id="PTHR42770:SF7">
    <property type="entry name" value="MEMBRANE PROTEIN"/>
    <property type="match status" value="1"/>
</dbReference>
<feature type="transmembrane region" description="Helical" evidence="6">
    <location>
        <begin position="202"/>
        <end position="226"/>
    </location>
</feature>
<dbReference type="InterPro" id="IPR050367">
    <property type="entry name" value="APC_superfamily"/>
</dbReference>
<name>A0A023B1W0_GRENI</name>
<feature type="non-terminal residue" evidence="7">
    <location>
        <position position="1"/>
    </location>
</feature>
<keyword evidence="4 6" id="KW-1133">Transmembrane helix</keyword>
<feature type="transmembrane region" description="Helical" evidence="6">
    <location>
        <begin position="84"/>
        <end position="109"/>
    </location>
</feature>
<dbReference type="Pfam" id="PF13520">
    <property type="entry name" value="AA_permease_2"/>
    <property type="match status" value="1"/>
</dbReference>
<dbReference type="EMBL" id="AFNH02000938">
    <property type="protein sequence ID" value="EZG50349.1"/>
    <property type="molecule type" value="Genomic_DNA"/>
</dbReference>
<feature type="transmembrane region" description="Helical" evidence="6">
    <location>
        <begin position="178"/>
        <end position="196"/>
    </location>
</feature>
<evidence type="ECO:0000256" key="1">
    <source>
        <dbReference type="ARBA" id="ARBA00004651"/>
    </source>
</evidence>
<feature type="transmembrane region" description="Helical" evidence="6">
    <location>
        <begin position="12"/>
        <end position="34"/>
    </location>
</feature>
<gene>
    <name evidence="7" type="ORF">GNI_125990</name>
</gene>
<sequence length="411" mass="44430">SIHIVGVGEALKLLLVVTGIAVVGLILSLGGSIANFDGANLRTSSAEFLNVWSSIPWATWFFLAIEGVPLAAEEALVPERDVPRGLCVSWMVLFGFGLSTTICITGSMGEVDASISDSPLVDSVPTRTLASIVNVVGLFGLLASFFSVIYGYSRLIFALARARFVPKLLETTNERHSPWVALIVPGVVGYALTFVASGSDLLQAAVCAAAISYTLVLTSFIVLRITQPQLRRPYRVKCGLAWASLSLILSLVILAAAFISNWVVSVAVLGLFALAALYYAFYARHKVDKENQTVITTVHRHNLTGHNLPTDDLTTDDLTTDDRYTYTCHHTTSHHTTSHHTTSHHTISHHTTSHTTSYLSVDNSNISELITPPETTANCLDDIKHHLAYHEPIHGSSTSTSSTSLCTIPVH</sequence>
<keyword evidence="5 6" id="KW-0472">Membrane</keyword>
<evidence type="ECO:0000256" key="2">
    <source>
        <dbReference type="ARBA" id="ARBA00022475"/>
    </source>
</evidence>
<reference evidence="7" key="1">
    <citation type="submission" date="2013-12" db="EMBL/GenBank/DDBJ databases">
        <authorList>
            <person name="Omoto C.K."/>
            <person name="Sibley D."/>
            <person name="Venepally P."/>
            <person name="Hadjithomas M."/>
            <person name="Karamycheva S."/>
            <person name="Brunk B."/>
            <person name="Roos D."/>
            <person name="Caler E."/>
            <person name="Lorenzi H."/>
        </authorList>
    </citation>
    <scope>NUCLEOTIDE SEQUENCE</scope>
</reference>
<evidence type="ECO:0000313" key="7">
    <source>
        <dbReference type="EMBL" id="EZG50349.1"/>
    </source>
</evidence>
<feature type="transmembrane region" description="Helical" evidence="6">
    <location>
        <begin position="238"/>
        <end position="256"/>
    </location>
</feature>
<keyword evidence="8" id="KW-1185">Reference proteome</keyword>
<comment type="caution">
    <text evidence="7">The sequence shown here is derived from an EMBL/GenBank/DDBJ whole genome shotgun (WGS) entry which is preliminary data.</text>
</comment>
<dbReference type="GO" id="GO:0022857">
    <property type="term" value="F:transmembrane transporter activity"/>
    <property type="evidence" value="ECO:0007669"/>
    <property type="project" value="InterPro"/>
</dbReference>
<feature type="transmembrane region" description="Helical" evidence="6">
    <location>
        <begin position="129"/>
        <end position="157"/>
    </location>
</feature>
<comment type="subcellular location">
    <subcellularLocation>
        <location evidence="1">Cell membrane</location>
        <topology evidence="1">Multi-pass membrane protein</topology>
    </subcellularLocation>
</comment>
<evidence type="ECO:0000256" key="6">
    <source>
        <dbReference type="SAM" id="Phobius"/>
    </source>
</evidence>
<keyword evidence="3 6" id="KW-0812">Transmembrane</keyword>
<dbReference type="VEuPathDB" id="CryptoDB:GNI_125990"/>
<dbReference type="RefSeq" id="XP_011132019.1">
    <property type="nucleotide sequence ID" value="XM_011133717.1"/>
</dbReference>
<dbReference type="eggNOG" id="KOG1286">
    <property type="taxonomic scope" value="Eukaryota"/>
</dbReference>
<dbReference type="InterPro" id="IPR002293">
    <property type="entry name" value="AA/rel_permease1"/>
</dbReference>
<dbReference type="GeneID" id="22914440"/>
<proteinExistence type="predicted"/>
<evidence type="ECO:0000256" key="3">
    <source>
        <dbReference type="ARBA" id="ARBA00022692"/>
    </source>
</evidence>
<evidence type="ECO:0000256" key="5">
    <source>
        <dbReference type="ARBA" id="ARBA00023136"/>
    </source>
</evidence>
<dbReference type="AlphaFoldDB" id="A0A023B1W0"/>